<keyword evidence="6" id="KW-0106">Calcium</keyword>
<dbReference type="SUPFAM" id="SSF53649">
    <property type="entry name" value="Alkaline phosphatase-like"/>
    <property type="match status" value="1"/>
</dbReference>
<evidence type="ECO:0000256" key="4">
    <source>
        <dbReference type="ARBA" id="ARBA00022729"/>
    </source>
</evidence>
<evidence type="ECO:0000313" key="10">
    <source>
        <dbReference type="Proteomes" id="UP000346198"/>
    </source>
</evidence>
<protein>
    <submittedName>
        <fullName evidence="9">Arylsulfatase</fullName>
    </submittedName>
</protein>
<dbReference type="InterPro" id="IPR035874">
    <property type="entry name" value="IDS"/>
</dbReference>
<evidence type="ECO:0000313" key="9">
    <source>
        <dbReference type="EMBL" id="VGO18651.1"/>
    </source>
</evidence>
<comment type="cofactor">
    <cofactor evidence="1">
        <name>Ca(2+)</name>
        <dbReference type="ChEBI" id="CHEBI:29108"/>
    </cofactor>
</comment>
<keyword evidence="3" id="KW-0479">Metal-binding</keyword>
<dbReference type="GO" id="GO:0004423">
    <property type="term" value="F:iduronate-2-sulfatase activity"/>
    <property type="evidence" value="ECO:0007669"/>
    <property type="project" value="InterPro"/>
</dbReference>
<dbReference type="CDD" id="cd16030">
    <property type="entry name" value="iduronate-2-sulfatase"/>
    <property type="match status" value="1"/>
</dbReference>
<evidence type="ECO:0000256" key="5">
    <source>
        <dbReference type="ARBA" id="ARBA00022801"/>
    </source>
</evidence>
<keyword evidence="5" id="KW-0378">Hydrolase</keyword>
<dbReference type="Gene3D" id="3.40.720.10">
    <property type="entry name" value="Alkaline Phosphatase, subunit A"/>
    <property type="match status" value="1"/>
</dbReference>
<feature type="domain" description="Sulfatase N-terminal" evidence="8">
    <location>
        <begin position="40"/>
        <end position="389"/>
    </location>
</feature>
<accession>A0A6C2UGV9</accession>
<dbReference type="InterPro" id="IPR017850">
    <property type="entry name" value="Alkaline_phosphatase_core_sf"/>
</dbReference>
<feature type="transmembrane region" description="Helical" evidence="7">
    <location>
        <begin position="12"/>
        <end position="31"/>
    </location>
</feature>
<keyword evidence="10" id="KW-1185">Reference proteome</keyword>
<dbReference type="RefSeq" id="WP_136060114.1">
    <property type="nucleotide sequence ID" value="NZ_CAAHFH010000001.1"/>
</dbReference>
<dbReference type="GO" id="GO:0005737">
    <property type="term" value="C:cytoplasm"/>
    <property type="evidence" value="ECO:0007669"/>
    <property type="project" value="TreeGrafter"/>
</dbReference>
<reference evidence="9 10" key="1">
    <citation type="submission" date="2019-04" db="EMBL/GenBank/DDBJ databases">
        <authorList>
            <person name="Van Vliet M D."/>
        </authorList>
    </citation>
    <scope>NUCLEOTIDE SEQUENCE [LARGE SCALE GENOMIC DNA]</scope>
    <source>
        <strain evidence="9 10">F21</strain>
    </source>
</reference>
<organism evidence="9 10">
    <name type="scientific">Pontiella sulfatireligans</name>
    <dbReference type="NCBI Taxonomy" id="2750658"/>
    <lineage>
        <taxon>Bacteria</taxon>
        <taxon>Pseudomonadati</taxon>
        <taxon>Kiritimatiellota</taxon>
        <taxon>Kiritimatiellia</taxon>
        <taxon>Kiritimatiellales</taxon>
        <taxon>Pontiellaceae</taxon>
        <taxon>Pontiella</taxon>
    </lineage>
</organism>
<gene>
    <name evidence="9" type="ORF">SCARR_00704</name>
</gene>
<keyword evidence="4" id="KW-0732">Signal</keyword>
<evidence type="ECO:0000256" key="7">
    <source>
        <dbReference type="SAM" id="Phobius"/>
    </source>
</evidence>
<evidence type="ECO:0000256" key="1">
    <source>
        <dbReference type="ARBA" id="ARBA00001913"/>
    </source>
</evidence>
<dbReference type="Pfam" id="PF00884">
    <property type="entry name" value="Sulfatase"/>
    <property type="match status" value="1"/>
</dbReference>
<dbReference type="InterPro" id="IPR000917">
    <property type="entry name" value="Sulfatase_N"/>
</dbReference>
<dbReference type="EMBL" id="CAAHFH010000001">
    <property type="protein sequence ID" value="VGO18651.1"/>
    <property type="molecule type" value="Genomic_DNA"/>
</dbReference>
<keyword evidence="7" id="KW-0472">Membrane</keyword>
<proteinExistence type="inferred from homology"/>
<name>A0A6C2UGV9_9BACT</name>
<dbReference type="PANTHER" id="PTHR45953">
    <property type="entry name" value="IDURONATE 2-SULFATASE"/>
    <property type="match status" value="1"/>
</dbReference>
<sequence>MRTTKPKNPFRNAVIHVFAGLSVLCVFPSFGNNQAQGKLNVLFIGVDDLRPLLNCYGETQMITPNIDRLAKQGLMFNRAYVQQAICSASRACLLTGCRPDTTGVDYPYPKNWFEDFVPEHTTIPTFFTQNGYYTRTLGKIHHGKENFDRGLTEANYRATVTEYKLPENESKYMVEQPNGKKKRTVKNVKPWEHADVEDAQFIDGQMTQETIATIRRAVKQDKPFFIAPGFTKPHLPFVCPKKYYDLYNPEELTLSPHPVRNKENQPDFTIAGNSGPIKWWNFQDGIDDDNARQLIHSYYACVSFIDAQVGLLLDELERQGIMDKTIIVFWSDHGWHLGDHGNWGKATNYELATRSPLIVSVPQMTSKGQKTDALVEYVDLYPTLTELAGLEAPDWLEGNSFVPLLDDPAQPWKRAAFSQYPRGSKEGYSVRTEQWRYTEWRDQNGKIVFQELYNSEKDPIEAKNLAPSPEYKDQLAAMKKVLDEGWKQSLPPERPN</sequence>
<evidence type="ECO:0000256" key="6">
    <source>
        <dbReference type="ARBA" id="ARBA00022837"/>
    </source>
</evidence>
<evidence type="ECO:0000256" key="3">
    <source>
        <dbReference type="ARBA" id="ARBA00022723"/>
    </source>
</evidence>
<comment type="similarity">
    <text evidence="2">Belongs to the sulfatase family.</text>
</comment>
<dbReference type="GO" id="GO:0046872">
    <property type="term" value="F:metal ion binding"/>
    <property type="evidence" value="ECO:0007669"/>
    <property type="project" value="UniProtKB-KW"/>
</dbReference>
<evidence type="ECO:0000256" key="2">
    <source>
        <dbReference type="ARBA" id="ARBA00008779"/>
    </source>
</evidence>
<keyword evidence="7" id="KW-1133">Transmembrane helix</keyword>
<evidence type="ECO:0000259" key="8">
    <source>
        <dbReference type="Pfam" id="PF00884"/>
    </source>
</evidence>
<dbReference type="PANTHER" id="PTHR45953:SF1">
    <property type="entry name" value="IDURONATE 2-SULFATASE"/>
    <property type="match status" value="1"/>
</dbReference>
<dbReference type="Proteomes" id="UP000346198">
    <property type="component" value="Unassembled WGS sequence"/>
</dbReference>
<keyword evidence="7" id="KW-0812">Transmembrane</keyword>
<dbReference type="AlphaFoldDB" id="A0A6C2UGV9"/>